<name>A0A6J4LHC3_9SPHI</name>
<dbReference type="Pfam" id="PF07494">
    <property type="entry name" value="Reg_prop"/>
    <property type="match status" value="9"/>
</dbReference>
<evidence type="ECO:0000259" key="5">
    <source>
        <dbReference type="PROSITE" id="PS50109"/>
    </source>
</evidence>
<dbReference type="PROSITE" id="PS50109">
    <property type="entry name" value="HIS_KIN"/>
    <property type="match status" value="1"/>
</dbReference>
<dbReference type="AlphaFoldDB" id="A0A6J4LHC3"/>
<dbReference type="PANTHER" id="PTHR43547">
    <property type="entry name" value="TWO-COMPONENT HISTIDINE KINASE"/>
    <property type="match status" value="1"/>
</dbReference>
<evidence type="ECO:0000256" key="3">
    <source>
        <dbReference type="ARBA" id="ARBA00022553"/>
    </source>
</evidence>
<dbReference type="Gene3D" id="3.30.565.10">
    <property type="entry name" value="Histidine kinase-like ATPase, C-terminal domain"/>
    <property type="match status" value="1"/>
</dbReference>
<dbReference type="GO" id="GO:0000155">
    <property type="term" value="F:phosphorelay sensor kinase activity"/>
    <property type="evidence" value="ECO:0007669"/>
    <property type="project" value="InterPro"/>
</dbReference>
<evidence type="ECO:0000313" key="6">
    <source>
        <dbReference type="EMBL" id="CAA9331704.1"/>
    </source>
</evidence>
<dbReference type="Gene3D" id="2.60.40.10">
    <property type="entry name" value="Immunoglobulins"/>
    <property type="match status" value="1"/>
</dbReference>
<keyword evidence="3" id="KW-0597">Phosphoprotein</keyword>
<comment type="catalytic activity">
    <reaction evidence="1">
        <text>ATP + protein L-histidine = ADP + protein N-phospho-L-histidine.</text>
        <dbReference type="EC" id="2.7.13.3"/>
    </reaction>
</comment>
<dbReference type="Pfam" id="PF07495">
    <property type="entry name" value="Y_Y_Y"/>
    <property type="match status" value="1"/>
</dbReference>
<dbReference type="EMBL" id="CADCTQ010000621">
    <property type="protein sequence ID" value="CAA9331704.1"/>
    <property type="molecule type" value="Genomic_DNA"/>
</dbReference>
<reference evidence="6" key="1">
    <citation type="submission" date="2020-02" db="EMBL/GenBank/DDBJ databases">
        <authorList>
            <person name="Meier V. D."/>
        </authorList>
    </citation>
    <scope>NUCLEOTIDE SEQUENCE</scope>
    <source>
        <strain evidence="6">AVDCRST_MAG56</strain>
    </source>
</reference>
<dbReference type="InterPro" id="IPR011123">
    <property type="entry name" value="Y_Y_Y"/>
</dbReference>
<organism evidence="6">
    <name type="scientific">uncultured Cytophagales bacterium</name>
    <dbReference type="NCBI Taxonomy" id="158755"/>
    <lineage>
        <taxon>Bacteria</taxon>
        <taxon>Pseudomonadati</taxon>
        <taxon>Bacteroidota</taxon>
        <taxon>Sphingobacteriia</taxon>
        <taxon>Sphingobacteriales</taxon>
        <taxon>environmental samples</taxon>
    </lineage>
</organism>
<dbReference type="PANTHER" id="PTHR43547:SF2">
    <property type="entry name" value="HYBRID SIGNAL TRANSDUCTION HISTIDINE KINASE C"/>
    <property type="match status" value="1"/>
</dbReference>
<feature type="coiled-coil region" evidence="4">
    <location>
        <begin position="850"/>
        <end position="877"/>
    </location>
</feature>
<dbReference type="InterPro" id="IPR003594">
    <property type="entry name" value="HATPase_dom"/>
</dbReference>
<evidence type="ECO:0000256" key="4">
    <source>
        <dbReference type="SAM" id="Coils"/>
    </source>
</evidence>
<proteinExistence type="predicted"/>
<dbReference type="SUPFAM" id="SSF47384">
    <property type="entry name" value="Homodimeric domain of signal transducing histidine kinase"/>
    <property type="match status" value="1"/>
</dbReference>
<feature type="domain" description="Histidine kinase" evidence="5">
    <location>
        <begin position="877"/>
        <end position="1094"/>
    </location>
</feature>
<dbReference type="Gene3D" id="2.130.10.10">
    <property type="entry name" value="YVTN repeat-like/Quinoprotein amine dehydrogenase"/>
    <property type="match status" value="4"/>
</dbReference>
<dbReference type="SUPFAM" id="SSF55874">
    <property type="entry name" value="ATPase domain of HSP90 chaperone/DNA topoisomerase II/histidine kinase"/>
    <property type="match status" value="1"/>
</dbReference>
<dbReference type="InterPro" id="IPR036890">
    <property type="entry name" value="HATPase_C_sf"/>
</dbReference>
<dbReference type="InterPro" id="IPR005467">
    <property type="entry name" value="His_kinase_dom"/>
</dbReference>
<dbReference type="Pfam" id="PF02518">
    <property type="entry name" value="HATPase_c"/>
    <property type="match status" value="1"/>
</dbReference>
<keyword evidence="4" id="KW-0175">Coiled coil</keyword>
<protein>
    <recommendedName>
        <fullName evidence="2">histidine kinase</fullName>
        <ecNumber evidence="2">2.7.13.3</ecNumber>
    </recommendedName>
</protein>
<dbReference type="InterPro" id="IPR011110">
    <property type="entry name" value="Reg_prop"/>
</dbReference>
<evidence type="ECO:0000256" key="1">
    <source>
        <dbReference type="ARBA" id="ARBA00000085"/>
    </source>
</evidence>
<dbReference type="InterPro" id="IPR003661">
    <property type="entry name" value="HisK_dim/P_dom"/>
</dbReference>
<dbReference type="Gene3D" id="1.10.287.130">
    <property type="match status" value="1"/>
</dbReference>
<dbReference type="SMART" id="SM00388">
    <property type="entry name" value="HisKA"/>
    <property type="match status" value="1"/>
</dbReference>
<accession>A0A6J4LHC3</accession>
<dbReference type="InterPro" id="IPR015943">
    <property type="entry name" value="WD40/YVTN_repeat-like_dom_sf"/>
</dbReference>
<dbReference type="PRINTS" id="PR00344">
    <property type="entry name" value="BCTRLSENSOR"/>
</dbReference>
<dbReference type="InterPro" id="IPR036097">
    <property type="entry name" value="HisK_dim/P_sf"/>
</dbReference>
<dbReference type="SUPFAM" id="SSF63829">
    <property type="entry name" value="Calcium-dependent phosphotriesterase"/>
    <property type="match status" value="3"/>
</dbReference>
<dbReference type="Pfam" id="PF00512">
    <property type="entry name" value="HisKA"/>
    <property type="match status" value="1"/>
</dbReference>
<gene>
    <name evidence="6" type="ORF">AVDCRST_MAG56-7830</name>
</gene>
<sequence length="1106" mass="121678">MPPFLRLFATFLFFPYVLPAQPVRIEHLTTRQGLSHDVVTSIMQDRQGYLWLGTTNGLNRYDGYGFRVFSQTYGDTTSLPVGLIRTTYLDRRGAFWIGMDGHGLIRFDPLTGRCRSYRHDPANPRSLGHDDVYYVGEDPKGNFWVGTYGAGLNRFDPATGTFTRFVHDPADPRSLSSNTIEAVHVDRAGILWIGTQAGGLDRFDPATGGVTRYRPSPVATPAPLTDIAEDRAGALWLGTDGDGVFRFSKATGHCERFFHDPADAHSLGHNNVSKLLLDRNGALWVGTRGGGLSRRDPRTGRFSQYQHHPLRPDTPSSNTVFSLCEDRAGLIWVGTQGHGLDKINPNRPNFDTYAHSPLDPDGLSDNAVRAIYEADHHTVWVGTNGSGLDCLQPATGKARHFRPDSTRPGSINGLAIMALLPDGAGGLWVATYDGGLDRLDPKTGRATHFVHDPADSSSLSDNRVLALWPDRDGSLWVGTYEGGLDRLDPRTGKFTHHRHRPGDPHSLSSDGIRCLYEDAGGNLWVGTAHGLNVLDRRTGRFRRYHHDPKDPHSLSGDAIRCLYEDVGGTLWVGTTDGGINGFRPPDGRFARYTRKDGLPGDGIFGILGDDRGNLWISTNNGLAKFGPRGKRFQVYEEGDGLQGNAFSFGSYHRGRSGKLYFGGSKGFSAFYPDSVRADPFVPPVVITNLEVQDRPRPELLAGGPVRLEASENSLTFEFAALGFNQPENQQYAYRLEGVDADWVYTQGRRYARYPNLDGGSYVFRVIASNGDGVWNRSGVRLPVYITPPLWEQRPFRAALVLLAGLGLWGVYRVRVRHVEESNRQLEALVRSRTEAMRLQSRDLKEVLLITRRQQREAEILRRQAEEANRMKTELMNIAVHDLKNPLGGIMLYADLVKDAVTDPDRAVRLTQTIKDTAQGMFGLISNLLTRSRLEGNSMSLEKDRLDVARLVQAAVARNTPMAQLKGQQLLYQEEPGCTADVDPDLLAEAFENLVSNAIKFTPKGKRIWVSVGRTGDKIHVTVRDEGLGIRPDELGKLFVPFGRLSARPTGGESSNGLGLVIVKRILELHGGTVAAESPGRHQGAAFTATLPAAAPSGSDQPGCASG</sequence>
<dbReference type="InterPro" id="IPR004358">
    <property type="entry name" value="Sig_transdc_His_kin-like_C"/>
</dbReference>
<evidence type="ECO:0000256" key="2">
    <source>
        <dbReference type="ARBA" id="ARBA00012438"/>
    </source>
</evidence>
<dbReference type="CDD" id="cd00082">
    <property type="entry name" value="HisKA"/>
    <property type="match status" value="1"/>
</dbReference>
<dbReference type="EC" id="2.7.13.3" evidence="2"/>
<dbReference type="InterPro" id="IPR013783">
    <property type="entry name" value="Ig-like_fold"/>
</dbReference>
<dbReference type="SMART" id="SM00387">
    <property type="entry name" value="HATPase_c"/>
    <property type="match status" value="1"/>
</dbReference>
<dbReference type="CDD" id="cd00075">
    <property type="entry name" value="HATPase"/>
    <property type="match status" value="1"/>
</dbReference>